<accession>A0A9Q3HDB4</accession>
<comment type="caution">
    <text evidence="3">The sequence shown here is derived from an EMBL/GenBank/DDBJ whole genome shotgun (WGS) entry which is preliminary data.</text>
</comment>
<feature type="compositionally biased region" description="Polar residues" evidence="1">
    <location>
        <begin position="250"/>
        <end position="265"/>
    </location>
</feature>
<dbReference type="PANTHER" id="PTHR35396">
    <property type="entry name" value="SMALL SECRETED PROTEIN"/>
    <property type="match status" value="1"/>
</dbReference>
<feature type="chain" id="PRO_5040178804" evidence="2">
    <location>
        <begin position="25"/>
        <end position="355"/>
    </location>
</feature>
<evidence type="ECO:0000256" key="1">
    <source>
        <dbReference type="SAM" id="MobiDB-lite"/>
    </source>
</evidence>
<dbReference type="OrthoDB" id="160054at2759"/>
<name>A0A9Q3HDB4_9BASI</name>
<reference evidence="3" key="1">
    <citation type="submission" date="2021-03" db="EMBL/GenBank/DDBJ databases">
        <title>Draft genome sequence of rust myrtle Austropuccinia psidii MF-1, a brazilian biotype.</title>
        <authorList>
            <person name="Quecine M.C."/>
            <person name="Pachon D.M.R."/>
            <person name="Bonatelli M.L."/>
            <person name="Correr F.H."/>
            <person name="Franceschini L.M."/>
            <person name="Leite T.F."/>
            <person name="Margarido G.R.A."/>
            <person name="Almeida C.A."/>
            <person name="Ferrarezi J.A."/>
            <person name="Labate C.A."/>
        </authorList>
    </citation>
    <scope>NUCLEOTIDE SEQUENCE</scope>
    <source>
        <strain evidence="3">MF-1</strain>
    </source>
</reference>
<keyword evidence="2" id="KW-0732">Signal</keyword>
<evidence type="ECO:0000313" key="3">
    <source>
        <dbReference type="EMBL" id="MBW0500157.1"/>
    </source>
</evidence>
<sequence>MQSLKNVVVLGGLAALMHLRYVTSNSDPATGNVRHLCPTQDWRSKNKALEHTPDIQIAECASNTRLRFPLVQIYAYFVVDHSKDGNFGCPYGTCYALNTLPKSDEVTLDPDCYSFLWHGKGGFKGPGVRAISNPTTGMSGYEQSLTGKYIDGHPDPNNVQRFHDAKYSTFNKTMSSAEGWPSDLPEKFGLRESSIVQPKCGTPCGINQDPGTAPNVNDGYKPARAAQYAEYEPTKAEAWPKCALGPNGKTKFTNVHPQPQDSSYCKQKPDSETCSSDKNTDPTKADCSANSQAKDCKGVDGNSSGKTNKCKKNPKKKGCSDFSSERTDQTLDCNANPKQKGCEKLKKTKKEADKI</sequence>
<protein>
    <submittedName>
        <fullName evidence="3">Uncharacterized protein</fullName>
    </submittedName>
</protein>
<dbReference type="PANTHER" id="PTHR35396:SF1">
    <property type="entry name" value="SMALL SECRETED PROTEIN"/>
    <property type="match status" value="1"/>
</dbReference>
<dbReference type="AlphaFoldDB" id="A0A9Q3HDB4"/>
<organism evidence="3 4">
    <name type="scientific">Austropuccinia psidii MF-1</name>
    <dbReference type="NCBI Taxonomy" id="1389203"/>
    <lineage>
        <taxon>Eukaryota</taxon>
        <taxon>Fungi</taxon>
        <taxon>Dikarya</taxon>
        <taxon>Basidiomycota</taxon>
        <taxon>Pucciniomycotina</taxon>
        <taxon>Pucciniomycetes</taxon>
        <taxon>Pucciniales</taxon>
        <taxon>Sphaerophragmiaceae</taxon>
        <taxon>Austropuccinia</taxon>
    </lineage>
</organism>
<proteinExistence type="predicted"/>
<dbReference type="EMBL" id="AVOT02015668">
    <property type="protein sequence ID" value="MBW0500157.1"/>
    <property type="molecule type" value="Genomic_DNA"/>
</dbReference>
<evidence type="ECO:0000256" key="2">
    <source>
        <dbReference type="SAM" id="SignalP"/>
    </source>
</evidence>
<gene>
    <name evidence="3" type="ORF">O181_039872</name>
</gene>
<dbReference type="Proteomes" id="UP000765509">
    <property type="component" value="Unassembled WGS sequence"/>
</dbReference>
<feature type="signal peptide" evidence="2">
    <location>
        <begin position="1"/>
        <end position="24"/>
    </location>
</feature>
<feature type="compositionally biased region" description="Basic residues" evidence="1">
    <location>
        <begin position="308"/>
        <end position="317"/>
    </location>
</feature>
<feature type="region of interest" description="Disordered" evidence="1">
    <location>
        <begin position="250"/>
        <end position="330"/>
    </location>
</feature>
<evidence type="ECO:0000313" key="4">
    <source>
        <dbReference type="Proteomes" id="UP000765509"/>
    </source>
</evidence>
<keyword evidence="4" id="KW-1185">Reference proteome</keyword>